<gene>
    <name evidence="2" type="ORF">PIIN_00260</name>
</gene>
<dbReference type="AlphaFoldDB" id="G4T5G8"/>
<dbReference type="Proteomes" id="UP000007148">
    <property type="component" value="Unassembled WGS sequence"/>
</dbReference>
<feature type="compositionally biased region" description="Polar residues" evidence="1">
    <location>
        <begin position="17"/>
        <end position="28"/>
    </location>
</feature>
<name>G4T5G8_SERID</name>
<sequence length="152" mass="16299">MQNSRSLFPPGSSSSLTFRHNANNNGPATPTRVVSPAVGRENTLGLDEQDENAPPDPSKGVEDEIPQGRMIGAFSRLSTLTATPAQSPQRQFQPLHDSRAGSVLAQSVPGTPTAGAGTTVPRNRILFRADPNMISTFDKKIDGELYDLWTAK</sequence>
<reference evidence="2 3" key="1">
    <citation type="journal article" date="2011" name="PLoS Pathog.">
        <title>Endophytic Life Strategies Decoded by Genome and Transcriptome Analyses of the Mutualistic Root Symbiont Piriformospora indica.</title>
        <authorList>
            <person name="Zuccaro A."/>
            <person name="Lahrmann U."/>
            <person name="Guldener U."/>
            <person name="Langen G."/>
            <person name="Pfiffi S."/>
            <person name="Biedenkopf D."/>
            <person name="Wong P."/>
            <person name="Samans B."/>
            <person name="Grimm C."/>
            <person name="Basiewicz M."/>
            <person name="Murat C."/>
            <person name="Martin F."/>
            <person name="Kogel K.H."/>
        </authorList>
    </citation>
    <scope>NUCLEOTIDE SEQUENCE [LARGE SCALE GENOMIC DNA]</scope>
    <source>
        <strain evidence="2 3">DSM 11827</strain>
    </source>
</reference>
<feature type="compositionally biased region" description="Low complexity" evidence="1">
    <location>
        <begin position="1"/>
        <end position="16"/>
    </location>
</feature>
<dbReference type="EMBL" id="CAFZ01000003">
    <property type="protein sequence ID" value="CCA66577.1"/>
    <property type="molecule type" value="Genomic_DNA"/>
</dbReference>
<proteinExistence type="predicted"/>
<dbReference type="HOGENOM" id="CLU_1723090_0_0_1"/>
<dbReference type="OrthoDB" id="3264933at2759"/>
<organism evidence="2 3">
    <name type="scientific">Serendipita indica (strain DSM 11827)</name>
    <name type="common">Root endophyte fungus</name>
    <name type="synonym">Piriformospora indica</name>
    <dbReference type="NCBI Taxonomy" id="1109443"/>
    <lineage>
        <taxon>Eukaryota</taxon>
        <taxon>Fungi</taxon>
        <taxon>Dikarya</taxon>
        <taxon>Basidiomycota</taxon>
        <taxon>Agaricomycotina</taxon>
        <taxon>Agaricomycetes</taxon>
        <taxon>Sebacinales</taxon>
        <taxon>Serendipitaceae</taxon>
        <taxon>Serendipita</taxon>
    </lineage>
</organism>
<dbReference type="InParanoid" id="G4T5G8"/>
<keyword evidence="3" id="KW-1185">Reference proteome</keyword>
<accession>G4T5G8</accession>
<evidence type="ECO:0000256" key="1">
    <source>
        <dbReference type="SAM" id="MobiDB-lite"/>
    </source>
</evidence>
<protein>
    <submittedName>
        <fullName evidence="2">Uncharacterized protein</fullName>
    </submittedName>
</protein>
<comment type="caution">
    <text evidence="2">The sequence shown here is derived from an EMBL/GenBank/DDBJ whole genome shotgun (WGS) entry which is preliminary data.</text>
</comment>
<evidence type="ECO:0000313" key="2">
    <source>
        <dbReference type="EMBL" id="CCA66577.1"/>
    </source>
</evidence>
<evidence type="ECO:0000313" key="3">
    <source>
        <dbReference type="Proteomes" id="UP000007148"/>
    </source>
</evidence>
<feature type="region of interest" description="Disordered" evidence="1">
    <location>
        <begin position="1"/>
        <end position="68"/>
    </location>
</feature>